<organism evidence="1 2">
    <name type="scientific">Erwinia phage Fifi44</name>
    <dbReference type="NCBI Taxonomy" id="2876597"/>
    <lineage>
        <taxon>Viruses</taxon>
        <taxon>Duplodnaviria</taxon>
        <taxon>Heunggongvirae</taxon>
        <taxon>Uroviricota</taxon>
        <taxon>Caudoviricetes</taxon>
        <taxon>Chaseviridae</taxon>
        <taxon>Cleopatravirinae</taxon>
        <taxon>Fifivirus</taxon>
        <taxon>Fifivirus fifi44</taxon>
    </lineage>
</organism>
<accession>A0AAE8Y380</accession>
<name>A0AAE8Y380_9CAUD</name>
<protein>
    <submittedName>
        <fullName evidence="1">Uncharacterized protein</fullName>
    </submittedName>
</protein>
<gene>
    <name evidence="1" type="ORF">Fifi44_00028</name>
</gene>
<keyword evidence="2" id="KW-1185">Reference proteome</keyword>
<proteinExistence type="predicted"/>
<dbReference type="Proteomes" id="UP000827644">
    <property type="component" value="Segment"/>
</dbReference>
<evidence type="ECO:0000313" key="1">
    <source>
        <dbReference type="EMBL" id="UCR74897.1"/>
    </source>
</evidence>
<dbReference type="EMBL" id="OK073976">
    <property type="protein sequence ID" value="UCR74897.1"/>
    <property type="molecule type" value="Genomic_DNA"/>
</dbReference>
<reference evidence="1 2" key="1">
    <citation type="submission" date="2021-09" db="EMBL/GenBank/DDBJ databases">
        <title>Complete genome sequence of Fifi44.</title>
        <authorList>
            <person name="Kim S.G."/>
            <person name="Park J."/>
            <person name="Roh E."/>
        </authorList>
    </citation>
    <scope>NUCLEOTIDE SEQUENCE [LARGE SCALE GENOMIC DNA]</scope>
</reference>
<evidence type="ECO:0000313" key="2">
    <source>
        <dbReference type="Proteomes" id="UP000827644"/>
    </source>
</evidence>
<sequence>MIYGKLVLTSGKVLHEGLNIQEVLQLSHDMDECEQDLSEMMGGDLALGPQLVRDLANRIIELESKLGSQNS</sequence>